<comment type="caution">
    <text evidence="5">The sequence shown here is derived from an EMBL/GenBank/DDBJ whole genome shotgun (WGS) entry which is preliminary data.</text>
</comment>
<dbReference type="InterPro" id="IPR018378">
    <property type="entry name" value="C-type_lectin_CS"/>
</dbReference>
<feature type="domain" description="C-type lectin" evidence="4">
    <location>
        <begin position="27"/>
        <end position="144"/>
    </location>
</feature>
<dbReference type="Proteomes" id="UP001328107">
    <property type="component" value="Unassembled WGS sequence"/>
</dbReference>
<dbReference type="SUPFAM" id="SSF49854">
    <property type="entry name" value="Spermadhesin, CUB domain"/>
    <property type="match status" value="1"/>
</dbReference>
<feature type="non-terminal residue" evidence="5">
    <location>
        <position position="263"/>
    </location>
</feature>
<accession>A0AAN5CYM5</accession>
<feature type="domain" description="CUB" evidence="3">
    <location>
        <begin position="154"/>
        <end position="261"/>
    </location>
</feature>
<evidence type="ECO:0000313" key="5">
    <source>
        <dbReference type="EMBL" id="GMR52937.1"/>
    </source>
</evidence>
<dbReference type="EMBL" id="BTRK01000005">
    <property type="protein sequence ID" value="GMR52937.1"/>
    <property type="molecule type" value="Genomic_DNA"/>
</dbReference>
<evidence type="ECO:0000256" key="2">
    <source>
        <dbReference type="PROSITE-ProRule" id="PRU00059"/>
    </source>
</evidence>
<name>A0AAN5CYM5_9BILA</name>
<dbReference type="PROSITE" id="PS50041">
    <property type="entry name" value="C_TYPE_LECTIN_2"/>
    <property type="match status" value="1"/>
</dbReference>
<dbReference type="Gene3D" id="3.10.100.10">
    <property type="entry name" value="Mannose-Binding Protein A, subunit A"/>
    <property type="match status" value="1"/>
</dbReference>
<reference evidence="6" key="1">
    <citation type="submission" date="2022-10" db="EMBL/GenBank/DDBJ databases">
        <title>Genome assembly of Pristionchus species.</title>
        <authorList>
            <person name="Yoshida K."/>
            <person name="Sommer R.J."/>
        </authorList>
    </citation>
    <scope>NUCLEOTIDE SEQUENCE [LARGE SCALE GENOMIC DNA]</scope>
    <source>
        <strain evidence="6">RS5460</strain>
    </source>
</reference>
<evidence type="ECO:0000259" key="3">
    <source>
        <dbReference type="PROSITE" id="PS01180"/>
    </source>
</evidence>
<dbReference type="PANTHER" id="PTHR22991:SF40">
    <property type="entry name" value="PROTEIN CBG13490"/>
    <property type="match status" value="1"/>
</dbReference>
<dbReference type="InterPro" id="IPR016187">
    <property type="entry name" value="CTDL_fold"/>
</dbReference>
<dbReference type="SMART" id="SM00042">
    <property type="entry name" value="CUB"/>
    <property type="match status" value="1"/>
</dbReference>
<dbReference type="PROSITE" id="PS01180">
    <property type="entry name" value="CUB"/>
    <property type="match status" value="1"/>
</dbReference>
<dbReference type="AlphaFoldDB" id="A0AAN5CYM5"/>
<dbReference type="InterPro" id="IPR001304">
    <property type="entry name" value="C-type_lectin-like"/>
</dbReference>
<evidence type="ECO:0008006" key="7">
    <source>
        <dbReference type="Google" id="ProtNLM"/>
    </source>
</evidence>
<evidence type="ECO:0000259" key="4">
    <source>
        <dbReference type="PROSITE" id="PS50041"/>
    </source>
</evidence>
<dbReference type="Pfam" id="PF00059">
    <property type="entry name" value="Lectin_C"/>
    <property type="match status" value="1"/>
</dbReference>
<comment type="caution">
    <text evidence="2">Lacks conserved residue(s) required for the propagation of feature annotation.</text>
</comment>
<dbReference type="SMART" id="SM00034">
    <property type="entry name" value="CLECT"/>
    <property type="match status" value="1"/>
</dbReference>
<dbReference type="InterPro" id="IPR000859">
    <property type="entry name" value="CUB_dom"/>
</dbReference>
<protein>
    <recommendedName>
        <fullName evidence="7">CUB domain-containing protein</fullName>
    </recommendedName>
</protein>
<dbReference type="PANTHER" id="PTHR22991">
    <property type="entry name" value="PROTEIN CBG13490"/>
    <property type="match status" value="1"/>
</dbReference>
<dbReference type="InterPro" id="IPR016186">
    <property type="entry name" value="C-type_lectin-like/link_sf"/>
</dbReference>
<dbReference type="InterPro" id="IPR035914">
    <property type="entry name" value="Sperma_CUB_dom_sf"/>
</dbReference>
<keyword evidence="6" id="KW-1185">Reference proteome</keyword>
<organism evidence="5 6">
    <name type="scientific">Pristionchus mayeri</name>
    <dbReference type="NCBI Taxonomy" id="1317129"/>
    <lineage>
        <taxon>Eukaryota</taxon>
        <taxon>Metazoa</taxon>
        <taxon>Ecdysozoa</taxon>
        <taxon>Nematoda</taxon>
        <taxon>Chromadorea</taxon>
        <taxon>Rhabditida</taxon>
        <taxon>Rhabditina</taxon>
        <taxon>Diplogasteromorpha</taxon>
        <taxon>Diplogasteroidea</taxon>
        <taxon>Neodiplogasteridae</taxon>
        <taxon>Pristionchus</taxon>
    </lineage>
</organism>
<sequence>VDIYCVTAPEVLPQPDPDCTNFSHDDDDGICYQVGVTASNWTEANTICHSFGANVASIHNDQENSFLRRLAVSKGLVSGLMLGGMKNNGKNEFKWADGTEFDYNNFETGFPTDGSGECLAMDTSNTGGQWINIECSLELPFACIRPTDSKVPTCDVSLPKEGDIIHSPGFPSSSSEPCDFLLKVDPGMIVEIEILFLEANECCDHLKLFEGTLGGKLIADLSGELNNGKTFRTYSQNVMRASWQPKGGVNVKGMTITFRGVPK</sequence>
<feature type="non-terminal residue" evidence="5">
    <location>
        <position position="1"/>
    </location>
</feature>
<dbReference type="CDD" id="cd00037">
    <property type="entry name" value="CLECT"/>
    <property type="match status" value="1"/>
</dbReference>
<dbReference type="Gene3D" id="2.60.120.290">
    <property type="entry name" value="Spermadhesin, CUB domain"/>
    <property type="match status" value="1"/>
</dbReference>
<dbReference type="InterPro" id="IPR050976">
    <property type="entry name" value="Snaclec"/>
</dbReference>
<gene>
    <name evidence="5" type="ORF">PMAYCL1PPCAC_23132</name>
</gene>
<proteinExistence type="predicted"/>
<evidence type="ECO:0000256" key="1">
    <source>
        <dbReference type="ARBA" id="ARBA00023157"/>
    </source>
</evidence>
<dbReference type="PROSITE" id="PS00615">
    <property type="entry name" value="C_TYPE_LECTIN_1"/>
    <property type="match status" value="1"/>
</dbReference>
<dbReference type="SUPFAM" id="SSF56436">
    <property type="entry name" value="C-type lectin-like"/>
    <property type="match status" value="1"/>
</dbReference>
<keyword evidence="1" id="KW-1015">Disulfide bond</keyword>
<evidence type="ECO:0000313" key="6">
    <source>
        <dbReference type="Proteomes" id="UP001328107"/>
    </source>
</evidence>